<organism evidence="1 2">
    <name type="scientific">Arthrobacter nitrophenolicus</name>
    <dbReference type="NCBI Taxonomy" id="683150"/>
    <lineage>
        <taxon>Bacteria</taxon>
        <taxon>Bacillati</taxon>
        <taxon>Actinomycetota</taxon>
        <taxon>Actinomycetes</taxon>
        <taxon>Micrococcales</taxon>
        <taxon>Micrococcaceae</taxon>
        <taxon>Arthrobacter</taxon>
    </lineage>
</organism>
<evidence type="ECO:0000313" key="2">
    <source>
        <dbReference type="Proteomes" id="UP000011189"/>
    </source>
</evidence>
<protein>
    <submittedName>
        <fullName evidence="1">Uncharacterized protein</fullName>
    </submittedName>
</protein>
<gene>
    <name evidence="1" type="ORF">G205_08343</name>
</gene>
<evidence type="ECO:0000313" key="1">
    <source>
        <dbReference type="EMBL" id="ELT45001.1"/>
    </source>
</evidence>
<sequence>MGLDGDGHHQVAVAGGAWLALAADAHFLAVLDAGRNPDVDHFTAGFPQADGGAADGTGKGNAGGGGTVRALLRGPLEAGLAEAAAEQVGELGRDPARGWVEPARMPARIAGEEAAEQVLEPAVAGAALPGANRAPPPMARMASYCWRSSGSDSTE</sequence>
<proteinExistence type="predicted"/>
<comment type="caution">
    <text evidence="1">The sequence shown here is derived from an EMBL/GenBank/DDBJ whole genome shotgun (WGS) entry which is preliminary data.</text>
</comment>
<accession>L8TTG3</accession>
<name>L8TTG3_9MICC</name>
<dbReference type="Proteomes" id="UP000011189">
    <property type="component" value="Unassembled WGS sequence"/>
</dbReference>
<reference evidence="2" key="1">
    <citation type="journal article" date="2013" name="Genome Announc.">
        <title>Draft Genome Sequence of the 2-Chloro-4-Nitrophenol-Degrading Bacterium Arthrobacter sp. Strain SJCon.</title>
        <authorList>
            <person name="Vikram S."/>
            <person name="Kumar S."/>
            <person name="Vaidya B."/>
            <person name="Pinnaka A.K."/>
            <person name="Raghava G.P."/>
        </authorList>
    </citation>
    <scope>NUCLEOTIDE SEQUENCE [LARGE SCALE GENOMIC DNA]</scope>
    <source>
        <strain evidence="2">SJCon</strain>
    </source>
</reference>
<dbReference type="AlphaFoldDB" id="L8TTG3"/>
<keyword evidence="2" id="KW-1185">Reference proteome</keyword>
<dbReference type="EMBL" id="AOFD01000014">
    <property type="protein sequence ID" value="ELT45001.1"/>
    <property type="molecule type" value="Genomic_DNA"/>
</dbReference>